<proteinExistence type="predicted"/>
<gene>
    <name evidence="4" type="ORF">PPERSA_06222</name>
</gene>
<dbReference type="Gene3D" id="1.25.40.20">
    <property type="entry name" value="Ankyrin repeat-containing domain"/>
    <property type="match status" value="1"/>
</dbReference>
<organism evidence="4 5">
    <name type="scientific">Pseudocohnilembus persalinus</name>
    <name type="common">Ciliate</name>
    <dbReference type="NCBI Taxonomy" id="266149"/>
    <lineage>
        <taxon>Eukaryota</taxon>
        <taxon>Sar</taxon>
        <taxon>Alveolata</taxon>
        <taxon>Ciliophora</taxon>
        <taxon>Intramacronucleata</taxon>
        <taxon>Oligohymenophorea</taxon>
        <taxon>Scuticociliatia</taxon>
        <taxon>Philasterida</taxon>
        <taxon>Pseudocohnilembidae</taxon>
        <taxon>Pseudocohnilembus</taxon>
    </lineage>
</organism>
<keyword evidence="1" id="KW-0677">Repeat</keyword>
<feature type="repeat" description="ANK" evidence="3">
    <location>
        <begin position="19"/>
        <end position="51"/>
    </location>
</feature>
<keyword evidence="5" id="KW-1185">Reference proteome</keyword>
<dbReference type="OrthoDB" id="284343at2759"/>
<dbReference type="PROSITE" id="PS50088">
    <property type="entry name" value="ANK_REPEAT"/>
    <property type="match status" value="2"/>
</dbReference>
<dbReference type="AlphaFoldDB" id="A0A0V0R0J1"/>
<dbReference type="EMBL" id="LDAU01000076">
    <property type="protein sequence ID" value="KRX08044.1"/>
    <property type="molecule type" value="Genomic_DNA"/>
</dbReference>
<keyword evidence="2 3" id="KW-0040">ANK repeat</keyword>
<dbReference type="InParanoid" id="A0A0V0R0J1"/>
<sequence length="164" mass="19328">MQNSRFEYNRDDVRQFDDKQCTPLHYAVKNQDIDFCEWLLKKGADPNQKTQNNNTPLHIAFKENNLFIIGMLIDHGGDLNLLNQDGFTPCGMGSIETLTRLNLVDAVIMGKNQENFDNNRLLKVKPFEEFKEQRLHIKKFYPLQKNEYREDQVDTIKIEEYISI</sequence>
<dbReference type="PROSITE" id="PS50297">
    <property type="entry name" value="ANK_REP_REGION"/>
    <property type="match status" value="2"/>
</dbReference>
<dbReference type="SUPFAM" id="SSF48403">
    <property type="entry name" value="Ankyrin repeat"/>
    <property type="match status" value="1"/>
</dbReference>
<reference evidence="4 5" key="1">
    <citation type="journal article" date="2015" name="Sci. Rep.">
        <title>Genome of the facultative scuticociliatosis pathogen Pseudocohnilembus persalinus provides insight into its virulence through horizontal gene transfer.</title>
        <authorList>
            <person name="Xiong J."/>
            <person name="Wang G."/>
            <person name="Cheng J."/>
            <person name="Tian M."/>
            <person name="Pan X."/>
            <person name="Warren A."/>
            <person name="Jiang C."/>
            <person name="Yuan D."/>
            <person name="Miao W."/>
        </authorList>
    </citation>
    <scope>NUCLEOTIDE SEQUENCE [LARGE SCALE GENOMIC DNA]</scope>
    <source>
        <strain evidence="4">36N120E</strain>
    </source>
</reference>
<evidence type="ECO:0000313" key="5">
    <source>
        <dbReference type="Proteomes" id="UP000054937"/>
    </source>
</evidence>
<dbReference type="Proteomes" id="UP000054937">
    <property type="component" value="Unassembled WGS sequence"/>
</dbReference>
<comment type="caution">
    <text evidence="4">The sequence shown here is derived from an EMBL/GenBank/DDBJ whole genome shotgun (WGS) entry which is preliminary data.</text>
</comment>
<protein>
    <submittedName>
        <fullName evidence="4">Ankyrin repeat-containing domain</fullName>
    </submittedName>
</protein>
<accession>A0A0V0R0J1</accession>
<feature type="repeat" description="ANK" evidence="3">
    <location>
        <begin position="52"/>
        <end position="84"/>
    </location>
</feature>
<dbReference type="PANTHER" id="PTHR24171">
    <property type="entry name" value="ANKYRIN REPEAT DOMAIN-CONTAINING PROTEIN 39-RELATED"/>
    <property type="match status" value="1"/>
</dbReference>
<name>A0A0V0R0J1_PSEPJ</name>
<dbReference type="Pfam" id="PF12796">
    <property type="entry name" value="Ank_2"/>
    <property type="match status" value="1"/>
</dbReference>
<dbReference type="SMART" id="SM00248">
    <property type="entry name" value="ANK"/>
    <property type="match status" value="2"/>
</dbReference>
<evidence type="ECO:0000256" key="1">
    <source>
        <dbReference type="ARBA" id="ARBA00022737"/>
    </source>
</evidence>
<evidence type="ECO:0000313" key="4">
    <source>
        <dbReference type="EMBL" id="KRX08044.1"/>
    </source>
</evidence>
<evidence type="ECO:0000256" key="3">
    <source>
        <dbReference type="PROSITE-ProRule" id="PRU00023"/>
    </source>
</evidence>
<dbReference type="InterPro" id="IPR036770">
    <property type="entry name" value="Ankyrin_rpt-contain_sf"/>
</dbReference>
<dbReference type="InterPro" id="IPR002110">
    <property type="entry name" value="Ankyrin_rpt"/>
</dbReference>
<evidence type="ECO:0000256" key="2">
    <source>
        <dbReference type="ARBA" id="ARBA00023043"/>
    </source>
</evidence>